<dbReference type="OrthoDB" id="9799347at2"/>
<dbReference type="PROSITE" id="PS00194">
    <property type="entry name" value="THIOREDOXIN_1"/>
    <property type="match status" value="1"/>
</dbReference>
<dbReference type="InterPro" id="IPR050553">
    <property type="entry name" value="Thioredoxin_ResA/DsbE_sf"/>
</dbReference>
<dbReference type="InterPro" id="IPR017937">
    <property type="entry name" value="Thioredoxin_CS"/>
</dbReference>
<dbReference type="Gene3D" id="3.40.30.10">
    <property type="entry name" value="Glutaredoxin"/>
    <property type="match status" value="1"/>
</dbReference>
<name>A0A316C9Z2_PSESE</name>
<keyword evidence="3" id="KW-0676">Redox-active center</keyword>
<dbReference type="GO" id="GO:0016853">
    <property type="term" value="F:isomerase activity"/>
    <property type="evidence" value="ECO:0007669"/>
    <property type="project" value="UniProtKB-KW"/>
</dbReference>
<evidence type="ECO:0000256" key="4">
    <source>
        <dbReference type="SAM" id="Phobius"/>
    </source>
</evidence>
<feature type="transmembrane region" description="Helical" evidence="4">
    <location>
        <begin position="105"/>
        <end position="123"/>
    </location>
</feature>
<keyword evidence="4" id="KW-0472">Membrane</keyword>
<feature type="transmembrane region" description="Helical" evidence="4">
    <location>
        <begin position="43"/>
        <end position="62"/>
    </location>
</feature>
<keyword evidence="7" id="KW-1185">Reference proteome</keyword>
<feature type="transmembrane region" description="Helical" evidence="4">
    <location>
        <begin position="74"/>
        <end position="99"/>
    </location>
</feature>
<dbReference type="PROSITE" id="PS51352">
    <property type="entry name" value="THIOREDOXIN_2"/>
    <property type="match status" value="1"/>
</dbReference>
<dbReference type="InterPro" id="IPR036249">
    <property type="entry name" value="Thioredoxin-like_sf"/>
</dbReference>
<comment type="subcellular location">
    <subcellularLocation>
        <location evidence="1">Cell envelope</location>
    </subcellularLocation>
</comment>
<comment type="caution">
    <text evidence="6">The sequence shown here is derived from an EMBL/GenBank/DDBJ whole genome shotgun (WGS) entry which is preliminary data.</text>
</comment>
<dbReference type="GO" id="GO:0017004">
    <property type="term" value="P:cytochrome complex assembly"/>
    <property type="evidence" value="ECO:0007669"/>
    <property type="project" value="UniProtKB-KW"/>
</dbReference>
<dbReference type="CDD" id="cd02966">
    <property type="entry name" value="TlpA_like_family"/>
    <property type="match status" value="1"/>
</dbReference>
<dbReference type="Pfam" id="PF01790">
    <property type="entry name" value="LGT"/>
    <property type="match status" value="1"/>
</dbReference>
<dbReference type="STRING" id="1192868.GCA_000304395_04219"/>
<evidence type="ECO:0000313" key="7">
    <source>
        <dbReference type="Proteomes" id="UP000245396"/>
    </source>
</evidence>
<dbReference type="Pfam" id="PF08534">
    <property type="entry name" value="Redoxin"/>
    <property type="match status" value="1"/>
</dbReference>
<keyword evidence="4" id="KW-1133">Transmembrane helix</keyword>
<dbReference type="GO" id="GO:0015036">
    <property type="term" value="F:disulfide oxidoreductase activity"/>
    <property type="evidence" value="ECO:0007669"/>
    <property type="project" value="UniProtKB-ARBA"/>
</dbReference>
<dbReference type="GO" id="GO:0005886">
    <property type="term" value="C:plasma membrane"/>
    <property type="evidence" value="ECO:0007669"/>
    <property type="project" value="InterPro"/>
</dbReference>
<dbReference type="AlphaFoldDB" id="A0A316C9Z2"/>
<dbReference type="Proteomes" id="UP000245396">
    <property type="component" value="Unassembled WGS sequence"/>
</dbReference>
<evidence type="ECO:0000256" key="1">
    <source>
        <dbReference type="ARBA" id="ARBA00004196"/>
    </source>
</evidence>
<dbReference type="GO" id="GO:0030313">
    <property type="term" value="C:cell envelope"/>
    <property type="evidence" value="ECO:0007669"/>
    <property type="project" value="UniProtKB-SubCell"/>
</dbReference>
<dbReference type="SUPFAM" id="SSF52833">
    <property type="entry name" value="Thioredoxin-like"/>
    <property type="match status" value="1"/>
</dbReference>
<evidence type="ECO:0000259" key="5">
    <source>
        <dbReference type="PROSITE" id="PS51352"/>
    </source>
</evidence>
<keyword evidence="4" id="KW-0812">Transmembrane</keyword>
<accession>A0A316C9Z2</accession>
<dbReference type="RefSeq" id="WP_109611319.1">
    <property type="nucleotide sequence ID" value="NZ_QGGG01000001.1"/>
</dbReference>
<dbReference type="GO" id="GO:0008961">
    <property type="term" value="F:phosphatidylglycerol-prolipoprotein diacylglyceryl transferase activity"/>
    <property type="evidence" value="ECO:0007669"/>
    <property type="project" value="InterPro"/>
</dbReference>
<protein>
    <submittedName>
        <fullName evidence="6">Thiol-disulfide isomerase/thioredoxin</fullName>
    </submittedName>
</protein>
<evidence type="ECO:0000313" key="6">
    <source>
        <dbReference type="EMBL" id="PWJ86318.1"/>
    </source>
</evidence>
<dbReference type="InterPro" id="IPR001640">
    <property type="entry name" value="Lgt"/>
</dbReference>
<dbReference type="InterPro" id="IPR013740">
    <property type="entry name" value="Redoxin"/>
</dbReference>
<proteinExistence type="predicted"/>
<sequence length="265" mass="28723">MNAISLGPLVLSADRFAAILAIAAFLLASEVLARKVDARFSAWAWWAFVAFVIGARLGHVALHAGSFMAEPWRVIAIWQGGFLLPIGIATAAIFTAIYLRRHLRLAFWTPLPAAIAAFVAVFITQLTAGVPPTPLPAGTYAALNGRMVVPAEFQGRPIVVNLWATWCPPCRREMPMMADVAASRNDAAFVFVNQGEGRAAVESYLAREGIRLETVLFDSLGEFSRHYAIPGLPGTLFIDSDGRLRSVHVGEISREALLAAIEKLQ</sequence>
<dbReference type="PANTHER" id="PTHR42852:SF13">
    <property type="entry name" value="PROTEIN DIPZ"/>
    <property type="match status" value="1"/>
</dbReference>
<keyword evidence="6" id="KW-0413">Isomerase</keyword>
<feature type="domain" description="Thioredoxin" evidence="5">
    <location>
        <begin position="129"/>
        <end position="265"/>
    </location>
</feature>
<gene>
    <name evidence="6" type="ORF">C7441_101198</name>
</gene>
<organism evidence="6 7">
    <name type="scientific">Pseudaminobacter salicylatoxidans</name>
    <dbReference type="NCBI Taxonomy" id="93369"/>
    <lineage>
        <taxon>Bacteria</taxon>
        <taxon>Pseudomonadati</taxon>
        <taxon>Pseudomonadota</taxon>
        <taxon>Alphaproteobacteria</taxon>
        <taxon>Hyphomicrobiales</taxon>
        <taxon>Phyllobacteriaceae</taxon>
        <taxon>Pseudaminobacter</taxon>
    </lineage>
</organism>
<dbReference type="PANTHER" id="PTHR42852">
    <property type="entry name" value="THIOL:DISULFIDE INTERCHANGE PROTEIN DSBE"/>
    <property type="match status" value="1"/>
</dbReference>
<dbReference type="InterPro" id="IPR013766">
    <property type="entry name" value="Thioredoxin_domain"/>
</dbReference>
<evidence type="ECO:0000256" key="3">
    <source>
        <dbReference type="ARBA" id="ARBA00023284"/>
    </source>
</evidence>
<reference evidence="6 7" key="1">
    <citation type="submission" date="2018-05" db="EMBL/GenBank/DDBJ databases">
        <title>Genomic Encyclopedia of Type Strains, Phase IV (KMG-IV): sequencing the most valuable type-strain genomes for metagenomic binning, comparative biology and taxonomic classification.</title>
        <authorList>
            <person name="Goeker M."/>
        </authorList>
    </citation>
    <scope>NUCLEOTIDE SEQUENCE [LARGE SCALE GENOMIC DNA]</scope>
    <source>
        <strain evidence="6 7">DSM 6986</strain>
    </source>
</reference>
<dbReference type="EMBL" id="QGGG01000001">
    <property type="protein sequence ID" value="PWJ86318.1"/>
    <property type="molecule type" value="Genomic_DNA"/>
</dbReference>
<evidence type="ECO:0000256" key="2">
    <source>
        <dbReference type="ARBA" id="ARBA00022748"/>
    </source>
</evidence>
<keyword evidence="2" id="KW-0201">Cytochrome c-type biogenesis</keyword>
<dbReference type="GO" id="GO:0042158">
    <property type="term" value="P:lipoprotein biosynthetic process"/>
    <property type="evidence" value="ECO:0007669"/>
    <property type="project" value="InterPro"/>
</dbReference>